<proteinExistence type="predicted"/>
<dbReference type="PANTHER" id="PTHR35587">
    <property type="entry name" value="EXPRESSED PROTEIN"/>
    <property type="match status" value="1"/>
</dbReference>
<dbReference type="KEGG" id="maw:19246407"/>
<protein>
    <submittedName>
        <fullName evidence="2">Uncharacterized protein</fullName>
    </submittedName>
</protein>
<name>E9DWU8_METAQ</name>
<organism evidence="3">
    <name type="scientific">Metarhizium acridum (strain CQMa 102)</name>
    <dbReference type="NCBI Taxonomy" id="655827"/>
    <lineage>
        <taxon>Eukaryota</taxon>
        <taxon>Fungi</taxon>
        <taxon>Dikarya</taxon>
        <taxon>Ascomycota</taxon>
        <taxon>Pezizomycotina</taxon>
        <taxon>Sordariomycetes</taxon>
        <taxon>Hypocreomycetidae</taxon>
        <taxon>Hypocreales</taxon>
        <taxon>Clavicipitaceae</taxon>
        <taxon>Metarhizium</taxon>
    </lineage>
</organism>
<dbReference type="AlphaFoldDB" id="E9DWU8"/>
<accession>E9DWU8</accession>
<gene>
    <name evidence="2" type="ORF">MAC_02096</name>
</gene>
<dbReference type="InParanoid" id="E9DWU8"/>
<dbReference type="eggNOG" id="ENOG502RNZ8">
    <property type="taxonomic scope" value="Eukaryota"/>
</dbReference>
<dbReference type="GeneID" id="19246407"/>
<feature type="region of interest" description="Disordered" evidence="1">
    <location>
        <begin position="1"/>
        <end position="41"/>
    </location>
</feature>
<dbReference type="PANTHER" id="PTHR35587:SF4">
    <property type="match status" value="1"/>
</dbReference>
<dbReference type="HOGENOM" id="CLU_2513105_0_0_1"/>
<evidence type="ECO:0000313" key="2">
    <source>
        <dbReference type="EMBL" id="EFY91811.1"/>
    </source>
</evidence>
<evidence type="ECO:0000256" key="1">
    <source>
        <dbReference type="SAM" id="MobiDB-lite"/>
    </source>
</evidence>
<dbReference type="OrthoDB" id="2873061at2759"/>
<sequence length="85" mass="9478">MAAKGPTVQEKHQMVQDYSSDAEEEVARQIAPRQPPQLQVQQPQIQAVAQVSEKSNPLKLRLDLNLDVDIQLRAKIHGDVTLALL</sequence>
<dbReference type="EMBL" id="GL698479">
    <property type="protein sequence ID" value="EFY91811.1"/>
    <property type="molecule type" value="Genomic_DNA"/>
</dbReference>
<reference evidence="2 3" key="1">
    <citation type="journal article" date="2011" name="PLoS Genet.">
        <title>Genome sequencing and comparative transcriptomics of the model entomopathogenic fungi Metarhizium anisopliae and M. acridum.</title>
        <authorList>
            <person name="Gao Q."/>
            <person name="Jin K."/>
            <person name="Ying S.H."/>
            <person name="Zhang Y."/>
            <person name="Xiao G."/>
            <person name="Shang Y."/>
            <person name="Duan Z."/>
            <person name="Hu X."/>
            <person name="Xie X.Q."/>
            <person name="Zhou G."/>
            <person name="Peng G."/>
            <person name="Luo Z."/>
            <person name="Huang W."/>
            <person name="Wang B."/>
            <person name="Fang W."/>
            <person name="Wang S."/>
            <person name="Zhong Y."/>
            <person name="Ma L.J."/>
            <person name="St Leger R.J."/>
            <person name="Zhao G.P."/>
            <person name="Pei Y."/>
            <person name="Feng M.G."/>
            <person name="Xia Y."/>
            <person name="Wang C."/>
        </authorList>
    </citation>
    <scope>NUCLEOTIDE SEQUENCE [LARGE SCALE GENOMIC DNA]</scope>
    <source>
        <strain evidence="2 3">CQMa 102</strain>
    </source>
</reference>
<keyword evidence="3" id="KW-1185">Reference proteome</keyword>
<dbReference type="Proteomes" id="UP000002499">
    <property type="component" value="Unassembled WGS sequence"/>
</dbReference>
<evidence type="ECO:0000313" key="3">
    <source>
        <dbReference type="Proteomes" id="UP000002499"/>
    </source>
</evidence>